<evidence type="ECO:0000256" key="7">
    <source>
        <dbReference type="ARBA" id="ARBA00023136"/>
    </source>
</evidence>
<dbReference type="GO" id="GO:0005886">
    <property type="term" value="C:plasma membrane"/>
    <property type="evidence" value="ECO:0007669"/>
    <property type="project" value="UniProtKB-SubCell"/>
</dbReference>
<keyword evidence="2" id="KW-1003">Cell membrane</keyword>
<evidence type="ECO:0000256" key="6">
    <source>
        <dbReference type="ARBA" id="ARBA00022989"/>
    </source>
</evidence>
<accession>A0A1B2G2N3</accession>
<name>A0A1B2G2N3_CNAME</name>
<dbReference type="InterPro" id="IPR004117">
    <property type="entry name" value="7tm6_olfct_rcpt"/>
</dbReference>
<reference evidence="11" key="1">
    <citation type="submission" date="2016-01" db="EMBL/GenBank/DDBJ databases">
        <title>Olfactory receptor genes identified from the antennae of Cnaphalocrocis medinalis.</title>
        <authorList>
            <person name="Liu S."/>
        </authorList>
    </citation>
    <scope>NUCLEOTIDE SEQUENCE</scope>
    <source>
        <strain evidence="11">HF</strain>
    </source>
</reference>
<feature type="transmembrane region" description="Helical" evidence="10">
    <location>
        <begin position="183"/>
        <end position="205"/>
    </location>
</feature>
<dbReference type="Pfam" id="PF02949">
    <property type="entry name" value="7tm_6"/>
    <property type="match status" value="1"/>
</dbReference>
<evidence type="ECO:0000256" key="3">
    <source>
        <dbReference type="ARBA" id="ARBA00022606"/>
    </source>
</evidence>
<dbReference type="AlphaFoldDB" id="A0A1B2G2N3"/>
<keyword evidence="5 10" id="KW-0552">Olfaction</keyword>
<sequence>MLALNSFWRKLTHTKALETSSGRLEIEFFETIYRVTYLTGFSSADDAFPYLVYSSAVKLLIILLFCAEFWYALTATSSIDEIAASINTITIQLISVYRYGKMIIHKDVYRKLARSMQSPHFDISTVQRRNLVNYWAQKNENYLKLLLFLGNCSLVPWFLYPLIDELDYNMFIAIRLPFNYDSPMAYALTYLGLVMVFMYMSHFVMGNDLLMQAHLLHLVCQFTVLSDCFENILKDCALDFKDQDWNVLVTNDRFREVYKKRLGDMVYQHQNILDHVMDLRRTLSGPMLGQLAGSGLLICFLGFQATTTGADDVTKCLMSLLFLSYNLFEFYIICRWCEEITVQSQRVGEAAYCSNWEFGLTDLKGVKSSLVLVIARANKPLILTAGGMYNLSLLSYTTLVKTSYSALTVLLRFRQN</sequence>
<evidence type="ECO:0000256" key="10">
    <source>
        <dbReference type="RuleBase" id="RU351113"/>
    </source>
</evidence>
<organism evidence="11">
    <name type="scientific">Cnaphalocrocis medinalis</name>
    <name type="common">Rice leaffolder moth</name>
    <dbReference type="NCBI Taxonomy" id="437488"/>
    <lineage>
        <taxon>Eukaryota</taxon>
        <taxon>Metazoa</taxon>
        <taxon>Ecdysozoa</taxon>
        <taxon>Arthropoda</taxon>
        <taxon>Hexapoda</taxon>
        <taxon>Insecta</taxon>
        <taxon>Pterygota</taxon>
        <taxon>Neoptera</taxon>
        <taxon>Endopterygota</taxon>
        <taxon>Lepidoptera</taxon>
        <taxon>Glossata</taxon>
        <taxon>Ditrysia</taxon>
        <taxon>Pyraloidea</taxon>
        <taxon>Crambidae</taxon>
        <taxon>Pyraustinae</taxon>
        <taxon>Cnaphalocrocis</taxon>
    </lineage>
</organism>
<keyword evidence="6 10" id="KW-1133">Transmembrane helix</keyword>
<feature type="transmembrane region" description="Helical" evidence="10">
    <location>
        <begin position="145"/>
        <end position="163"/>
    </location>
</feature>
<keyword evidence="4 10" id="KW-0812">Transmembrane</keyword>
<dbReference type="GO" id="GO:0007165">
    <property type="term" value="P:signal transduction"/>
    <property type="evidence" value="ECO:0007669"/>
    <property type="project" value="UniProtKB-KW"/>
</dbReference>
<dbReference type="EMBL" id="KU598906">
    <property type="protein sequence ID" value="ANZ03152.1"/>
    <property type="molecule type" value="mRNA"/>
</dbReference>
<comment type="similarity">
    <text evidence="10">Belongs to the insect chemoreceptor superfamily. Heteromeric odorant receptor channel (TC 1.A.69) family.</text>
</comment>
<evidence type="ECO:0000256" key="2">
    <source>
        <dbReference type="ARBA" id="ARBA00022475"/>
    </source>
</evidence>
<evidence type="ECO:0000256" key="4">
    <source>
        <dbReference type="ARBA" id="ARBA00022692"/>
    </source>
</evidence>
<evidence type="ECO:0000313" key="11">
    <source>
        <dbReference type="EMBL" id="ANZ03152.1"/>
    </source>
</evidence>
<keyword evidence="8 10" id="KW-0675">Receptor</keyword>
<dbReference type="GO" id="GO:0004984">
    <property type="term" value="F:olfactory receptor activity"/>
    <property type="evidence" value="ECO:0007669"/>
    <property type="project" value="InterPro"/>
</dbReference>
<keyword evidence="9 10" id="KW-0807">Transducer</keyword>
<feature type="transmembrane region" description="Helical" evidence="10">
    <location>
        <begin position="82"/>
        <end position="100"/>
    </location>
</feature>
<keyword evidence="3 10" id="KW-0716">Sensory transduction</keyword>
<protein>
    <recommendedName>
        <fullName evidence="10">Odorant receptor</fullName>
    </recommendedName>
</protein>
<dbReference type="PANTHER" id="PTHR21137:SF35">
    <property type="entry name" value="ODORANT RECEPTOR 19A-RELATED"/>
    <property type="match status" value="1"/>
</dbReference>
<evidence type="ECO:0000256" key="5">
    <source>
        <dbReference type="ARBA" id="ARBA00022725"/>
    </source>
</evidence>
<feature type="transmembrane region" description="Helical" evidence="10">
    <location>
        <begin position="50"/>
        <end position="70"/>
    </location>
</feature>
<evidence type="ECO:0000256" key="8">
    <source>
        <dbReference type="ARBA" id="ARBA00023170"/>
    </source>
</evidence>
<dbReference type="GO" id="GO:0005549">
    <property type="term" value="F:odorant binding"/>
    <property type="evidence" value="ECO:0007669"/>
    <property type="project" value="InterPro"/>
</dbReference>
<evidence type="ECO:0000256" key="1">
    <source>
        <dbReference type="ARBA" id="ARBA00004651"/>
    </source>
</evidence>
<keyword evidence="7 10" id="KW-0472">Membrane</keyword>
<evidence type="ECO:0000256" key="9">
    <source>
        <dbReference type="ARBA" id="ARBA00023224"/>
    </source>
</evidence>
<proteinExistence type="evidence at transcript level"/>
<comment type="caution">
    <text evidence="10">Lacks conserved residue(s) required for the propagation of feature annotation.</text>
</comment>
<dbReference type="PANTHER" id="PTHR21137">
    <property type="entry name" value="ODORANT RECEPTOR"/>
    <property type="match status" value="1"/>
</dbReference>
<comment type="subcellular location">
    <subcellularLocation>
        <location evidence="1 10">Cell membrane</location>
        <topology evidence="1 10">Multi-pass membrane protein</topology>
    </subcellularLocation>
</comment>